<dbReference type="RefSeq" id="WP_248590029.1">
    <property type="nucleotide sequence ID" value="NZ_BAABEB010000002.1"/>
</dbReference>
<reference evidence="1 2" key="1">
    <citation type="submission" date="2020-04" db="EMBL/GenBank/DDBJ databases">
        <title>Thermobifida alba genome sequencing and assembly.</title>
        <authorList>
            <person name="Luzics S."/>
            <person name="Horvath B."/>
            <person name="Nagy I."/>
            <person name="Toth A."/>
            <person name="Nagy I."/>
            <person name="Kukolya J."/>
        </authorList>
    </citation>
    <scope>NUCLEOTIDE SEQUENCE [LARGE SCALE GENOMIC DNA]</scope>
    <source>
        <strain evidence="1 2">DSM 43795</strain>
    </source>
</reference>
<dbReference type="Proteomes" id="UP000832041">
    <property type="component" value="Chromosome"/>
</dbReference>
<name>A0ABY4L5D5_THEAE</name>
<sequence>MDVLELVWAARVVPLVLRVQEFLGWVGARRPVTREVRPGGSGVRRHEYLSLGSWAESRGDARRGGPGAGEEAALLEFLLAVRMLEVVVGRRDRVPGGGVREHAWVLPGPAYPRLPAEAARVWRAGVESLPLLWAHHGAGAEAGCPLPARWLERLCAADDGALALRVLGRGDGGPPAESGEAAAAARLLESLGLVRFHYDLDLGECCALTPLGRHAVTLLRRGGVLAAPQAVG</sequence>
<proteinExistence type="predicted"/>
<dbReference type="EMBL" id="CP051627">
    <property type="protein sequence ID" value="UPT21545.1"/>
    <property type="molecule type" value="Genomic_DNA"/>
</dbReference>
<evidence type="ECO:0000313" key="1">
    <source>
        <dbReference type="EMBL" id="UPT21545.1"/>
    </source>
</evidence>
<organism evidence="1 2">
    <name type="scientific">Thermobifida alba</name>
    <name type="common">Thermomonospora alba</name>
    <dbReference type="NCBI Taxonomy" id="53522"/>
    <lineage>
        <taxon>Bacteria</taxon>
        <taxon>Bacillati</taxon>
        <taxon>Actinomycetota</taxon>
        <taxon>Actinomycetes</taxon>
        <taxon>Streptosporangiales</taxon>
        <taxon>Nocardiopsidaceae</taxon>
        <taxon>Thermobifida</taxon>
    </lineage>
</organism>
<evidence type="ECO:0000313" key="2">
    <source>
        <dbReference type="Proteomes" id="UP000832041"/>
    </source>
</evidence>
<protein>
    <submittedName>
        <fullName evidence="1">Uncharacterized protein</fullName>
    </submittedName>
</protein>
<accession>A0ABY4L5D5</accession>
<gene>
    <name evidence="1" type="ORF">FOF52_11800</name>
</gene>
<keyword evidence="2" id="KW-1185">Reference proteome</keyword>